<dbReference type="MEROPS" id="S01.A89"/>
<evidence type="ECO:0000256" key="9">
    <source>
        <dbReference type="RuleBase" id="RU363034"/>
    </source>
</evidence>
<feature type="chain" id="PRO_5003158380" description="chymotrypsin" evidence="10">
    <location>
        <begin position="20"/>
        <end position="249"/>
    </location>
</feature>
<accession>E2C0U9</accession>
<evidence type="ECO:0000313" key="12">
    <source>
        <dbReference type="EMBL" id="EFN78385.1"/>
    </source>
</evidence>
<comment type="subcellular location">
    <subcellularLocation>
        <location evidence="1">Secreted</location>
        <location evidence="1">Extracellular space</location>
    </subcellularLocation>
</comment>
<dbReference type="InterPro" id="IPR043504">
    <property type="entry name" value="Peptidase_S1_PA_chymotrypsin"/>
</dbReference>
<dbReference type="PROSITE" id="PS00134">
    <property type="entry name" value="TRYPSIN_HIS"/>
    <property type="match status" value="1"/>
</dbReference>
<keyword evidence="13" id="KW-1185">Reference proteome</keyword>
<feature type="signal peptide" evidence="10">
    <location>
        <begin position="1"/>
        <end position="19"/>
    </location>
</feature>
<dbReference type="FunFam" id="2.40.10.10:FF:000047">
    <property type="entry name" value="Trypsin eta"/>
    <property type="match status" value="1"/>
</dbReference>
<evidence type="ECO:0000259" key="11">
    <source>
        <dbReference type="PROSITE" id="PS50240"/>
    </source>
</evidence>
<proteinExistence type="inferred from homology"/>
<evidence type="ECO:0000256" key="2">
    <source>
        <dbReference type="ARBA" id="ARBA00007664"/>
    </source>
</evidence>
<name>E2C0U9_HARSA</name>
<keyword evidence="7" id="KW-1015">Disulfide bond</keyword>
<dbReference type="SUPFAM" id="SSF50494">
    <property type="entry name" value="Trypsin-like serine proteases"/>
    <property type="match status" value="1"/>
</dbReference>
<dbReference type="OrthoDB" id="6755574at2759"/>
<dbReference type="Pfam" id="PF00089">
    <property type="entry name" value="Trypsin"/>
    <property type="match status" value="1"/>
</dbReference>
<evidence type="ECO:0000256" key="5">
    <source>
        <dbReference type="ARBA" id="ARBA00022801"/>
    </source>
</evidence>
<comment type="similarity">
    <text evidence="2">Belongs to the peptidase S1 family.</text>
</comment>
<dbReference type="InParanoid" id="E2C0U9"/>
<dbReference type="PRINTS" id="PR00722">
    <property type="entry name" value="CHYMOTRYPSIN"/>
</dbReference>
<gene>
    <name evidence="12" type="ORF">EAI_13654</name>
</gene>
<dbReference type="InterPro" id="IPR050430">
    <property type="entry name" value="Peptidase_S1"/>
</dbReference>
<dbReference type="EMBL" id="GL451850">
    <property type="protein sequence ID" value="EFN78385.1"/>
    <property type="molecule type" value="Genomic_DNA"/>
</dbReference>
<keyword evidence="4 9" id="KW-0645">Protease</keyword>
<dbReference type="PANTHER" id="PTHR24276">
    <property type="entry name" value="POLYSERASE-RELATED"/>
    <property type="match status" value="1"/>
</dbReference>
<dbReference type="InterPro" id="IPR009003">
    <property type="entry name" value="Peptidase_S1_PA"/>
</dbReference>
<dbReference type="PANTHER" id="PTHR24276:SF91">
    <property type="entry name" value="AT26814P-RELATED"/>
    <property type="match status" value="1"/>
</dbReference>
<dbReference type="Gene3D" id="2.40.10.10">
    <property type="entry name" value="Trypsin-like serine proteases"/>
    <property type="match status" value="1"/>
</dbReference>
<organism evidence="13">
    <name type="scientific">Harpegnathos saltator</name>
    <name type="common">Jerdon's jumping ant</name>
    <dbReference type="NCBI Taxonomy" id="610380"/>
    <lineage>
        <taxon>Eukaryota</taxon>
        <taxon>Metazoa</taxon>
        <taxon>Ecdysozoa</taxon>
        <taxon>Arthropoda</taxon>
        <taxon>Hexapoda</taxon>
        <taxon>Insecta</taxon>
        <taxon>Pterygota</taxon>
        <taxon>Neoptera</taxon>
        <taxon>Endopterygota</taxon>
        <taxon>Hymenoptera</taxon>
        <taxon>Apocrita</taxon>
        <taxon>Aculeata</taxon>
        <taxon>Formicoidea</taxon>
        <taxon>Formicidae</taxon>
        <taxon>Ponerinae</taxon>
        <taxon>Ponerini</taxon>
        <taxon>Harpegnathos</taxon>
    </lineage>
</organism>
<dbReference type="AlphaFoldDB" id="E2C0U9"/>
<evidence type="ECO:0000256" key="1">
    <source>
        <dbReference type="ARBA" id="ARBA00004239"/>
    </source>
</evidence>
<evidence type="ECO:0000256" key="8">
    <source>
        <dbReference type="ARBA" id="ARBA00044036"/>
    </source>
</evidence>
<evidence type="ECO:0000256" key="6">
    <source>
        <dbReference type="ARBA" id="ARBA00022825"/>
    </source>
</evidence>
<dbReference type="SMART" id="SM00020">
    <property type="entry name" value="Tryp_SPc"/>
    <property type="match status" value="1"/>
</dbReference>
<dbReference type="GO" id="GO:0005576">
    <property type="term" value="C:extracellular region"/>
    <property type="evidence" value="ECO:0007669"/>
    <property type="project" value="UniProtKB-SubCell"/>
</dbReference>
<keyword evidence="10" id="KW-0732">Signal</keyword>
<keyword evidence="6 9" id="KW-0720">Serine protease</keyword>
<dbReference type="InterPro" id="IPR033116">
    <property type="entry name" value="TRYPSIN_SER"/>
</dbReference>
<dbReference type="GO" id="GO:0016485">
    <property type="term" value="P:protein processing"/>
    <property type="evidence" value="ECO:0007669"/>
    <property type="project" value="UniProtKB-ARBA"/>
</dbReference>
<dbReference type="InterPro" id="IPR001254">
    <property type="entry name" value="Trypsin_dom"/>
</dbReference>
<dbReference type="STRING" id="610380.E2C0U9"/>
<dbReference type="InterPro" id="IPR001314">
    <property type="entry name" value="Peptidase_S1A"/>
</dbReference>
<dbReference type="EC" id="3.4.21.1" evidence="8"/>
<evidence type="ECO:0000256" key="3">
    <source>
        <dbReference type="ARBA" id="ARBA00022525"/>
    </source>
</evidence>
<evidence type="ECO:0000256" key="7">
    <source>
        <dbReference type="ARBA" id="ARBA00023157"/>
    </source>
</evidence>
<dbReference type="InterPro" id="IPR018114">
    <property type="entry name" value="TRYPSIN_HIS"/>
</dbReference>
<reference evidence="12 13" key="1">
    <citation type="journal article" date="2010" name="Science">
        <title>Genomic comparison of the ants Camponotus floridanus and Harpegnathos saltator.</title>
        <authorList>
            <person name="Bonasio R."/>
            <person name="Zhang G."/>
            <person name="Ye C."/>
            <person name="Mutti N.S."/>
            <person name="Fang X."/>
            <person name="Qin N."/>
            <person name="Donahue G."/>
            <person name="Yang P."/>
            <person name="Li Q."/>
            <person name="Li C."/>
            <person name="Zhang P."/>
            <person name="Huang Z."/>
            <person name="Berger S.L."/>
            <person name="Reinberg D."/>
            <person name="Wang J."/>
            <person name="Liebig J."/>
        </authorList>
    </citation>
    <scope>NUCLEOTIDE SEQUENCE [LARGE SCALE GENOMIC DNA]</scope>
    <source>
        <strain evidence="12 13">R22 G/1</strain>
    </source>
</reference>
<keyword evidence="3" id="KW-0964">Secreted</keyword>
<keyword evidence="5 9" id="KW-0378">Hydrolase</keyword>
<evidence type="ECO:0000256" key="10">
    <source>
        <dbReference type="SAM" id="SignalP"/>
    </source>
</evidence>
<sequence length="249" mass="26335">MLPLVAVLVLGVLAQQTFADEPEAIVGGNHAKLGQFPHQVSLRNYGSHFCGGSIISERTVMTAAHCVQGVSAHSLTVHAGTTTSNGIAGTSRKVQRIIQHPKYVHSSAVSWNNDMCLLILETPFQFNANIQPIRPATSTPQSGTSAVTSGWGYTVANGKVSPNLLWIPTVILDRYQCQQRFRGQPLGVSHICIDNPAGKGACQGDSGGPLVANGQLVGVTSFVAPCGRGVPDVFCDVAAMKSFWQANMV</sequence>
<evidence type="ECO:0000313" key="13">
    <source>
        <dbReference type="Proteomes" id="UP000008237"/>
    </source>
</evidence>
<dbReference type="PROSITE" id="PS50240">
    <property type="entry name" value="TRYPSIN_DOM"/>
    <property type="match status" value="1"/>
</dbReference>
<evidence type="ECO:0000256" key="4">
    <source>
        <dbReference type="ARBA" id="ARBA00022670"/>
    </source>
</evidence>
<dbReference type="CDD" id="cd00190">
    <property type="entry name" value="Tryp_SPc"/>
    <property type="match status" value="1"/>
</dbReference>
<dbReference type="Proteomes" id="UP000008237">
    <property type="component" value="Unassembled WGS sequence"/>
</dbReference>
<feature type="domain" description="Peptidase S1" evidence="11">
    <location>
        <begin position="25"/>
        <end position="249"/>
    </location>
</feature>
<protein>
    <recommendedName>
        <fullName evidence="8">chymotrypsin</fullName>
        <ecNumber evidence="8">3.4.21.1</ecNumber>
    </recommendedName>
</protein>
<dbReference type="PROSITE" id="PS00135">
    <property type="entry name" value="TRYPSIN_SER"/>
    <property type="match status" value="1"/>
</dbReference>
<dbReference type="GO" id="GO:0004252">
    <property type="term" value="F:serine-type endopeptidase activity"/>
    <property type="evidence" value="ECO:0007669"/>
    <property type="project" value="UniProtKB-EC"/>
</dbReference>